<evidence type="ECO:0008006" key="4">
    <source>
        <dbReference type="Google" id="ProtNLM"/>
    </source>
</evidence>
<evidence type="ECO:0000256" key="1">
    <source>
        <dbReference type="SAM" id="SignalP"/>
    </source>
</evidence>
<evidence type="ECO:0000313" key="2">
    <source>
        <dbReference type="EMBL" id="PWY81288.1"/>
    </source>
</evidence>
<proteinExistence type="predicted"/>
<dbReference type="EMBL" id="MSFU01000004">
    <property type="protein sequence ID" value="PWY81288.1"/>
    <property type="molecule type" value="Genomic_DNA"/>
</dbReference>
<organism evidence="2 3">
    <name type="scientific">Aspergillus eucalypticola (strain CBS 122712 / IBT 29274)</name>
    <dbReference type="NCBI Taxonomy" id="1448314"/>
    <lineage>
        <taxon>Eukaryota</taxon>
        <taxon>Fungi</taxon>
        <taxon>Dikarya</taxon>
        <taxon>Ascomycota</taxon>
        <taxon>Pezizomycotina</taxon>
        <taxon>Eurotiomycetes</taxon>
        <taxon>Eurotiomycetidae</taxon>
        <taxon>Eurotiales</taxon>
        <taxon>Aspergillaceae</taxon>
        <taxon>Aspergillus</taxon>
        <taxon>Aspergillus subgen. Circumdati</taxon>
    </lineage>
</organism>
<feature type="chain" id="PRO_5016389186" description="Secreted protein" evidence="1">
    <location>
        <begin position="30"/>
        <end position="141"/>
    </location>
</feature>
<name>A0A317W8C7_ASPEC</name>
<dbReference type="RefSeq" id="XP_025391711.1">
    <property type="nucleotide sequence ID" value="XM_025526418.1"/>
</dbReference>
<sequence>MSGRLMGCTLYPLCISLPRLLLFLDPTSSQVSGTWRSETLALEDSLSETPWAGMYHQPKGLTGRSVYRRRSSLLFFHKNSLLCIPPFPKKTPGTCSWLGHTYVVTQGKNNGHKHQGTAFRGTRPVYTRAEPILMRWDRMAL</sequence>
<keyword evidence="3" id="KW-1185">Reference proteome</keyword>
<accession>A0A317W8C7</accession>
<evidence type="ECO:0000313" key="3">
    <source>
        <dbReference type="Proteomes" id="UP000246171"/>
    </source>
</evidence>
<feature type="signal peptide" evidence="1">
    <location>
        <begin position="1"/>
        <end position="29"/>
    </location>
</feature>
<protein>
    <recommendedName>
        <fullName evidence="4">Secreted protein</fullName>
    </recommendedName>
</protein>
<reference evidence="2" key="1">
    <citation type="submission" date="2016-12" db="EMBL/GenBank/DDBJ databases">
        <title>The genomes of Aspergillus section Nigri reveals drivers in fungal speciation.</title>
        <authorList>
            <consortium name="DOE Joint Genome Institute"/>
            <person name="Vesth T.C."/>
            <person name="Nybo J."/>
            <person name="Theobald S."/>
            <person name="Brandl J."/>
            <person name="Frisvad J.C."/>
            <person name="Nielsen K.F."/>
            <person name="Lyhne E.K."/>
            <person name="Kogle M.E."/>
            <person name="Kuo A."/>
            <person name="Riley R."/>
            <person name="Clum A."/>
            <person name="Nolan M."/>
            <person name="Lipzen A."/>
            <person name="Salamov A."/>
            <person name="Henrissat B."/>
            <person name="Wiebenga A."/>
            <person name="De vries R.P."/>
            <person name="Grigoriev I.V."/>
            <person name="Mortensen U.H."/>
            <person name="Andersen M.R."/>
            <person name="Baker S.E."/>
        </authorList>
    </citation>
    <scope>NUCLEOTIDE SEQUENCE</scope>
    <source>
        <strain evidence="2">CBS 122712</strain>
    </source>
</reference>
<dbReference type="GeneID" id="37048380"/>
<dbReference type="VEuPathDB" id="FungiDB:BO83DRAFT_173722"/>
<dbReference type="AlphaFoldDB" id="A0A317W8C7"/>
<gene>
    <name evidence="2" type="ORF">BO83DRAFT_173722</name>
</gene>
<comment type="caution">
    <text evidence="2">The sequence shown here is derived from an EMBL/GenBank/DDBJ whole genome shotgun (WGS) entry which is preliminary data.</text>
</comment>
<keyword evidence="1" id="KW-0732">Signal</keyword>
<dbReference type="Proteomes" id="UP000246171">
    <property type="component" value="Unassembled WGS sequence"/>
</dbReference>